<evidence type="ECO:0000313" key="3">
    <source>
        <dbReference type="Proteomes" id="UP000184080"/>
    </source>
</evidence>
<organism evidence="2 3">
    <name type="scientific">Clostridium amylolyticum</name>
    <dbReference type="NCBI Taxonomy" id="1121298"/>
    <lineage>
        <taxon>Bacteria</taxon>
        <taxon>Bacillati</taxon>
        <taxon>Bacillota</taxon>
        <taxon>Clostridia</taxon>
        <taxon>Eubacteriales</taxon>
        <taxon>Clostridiaceae</taxon>
        <taxon>Clostridium</taxon>
    </lineage>
</organism>
<keyword evidence="3" id="KW-1185">Reference proteome</keyword>
<evidence type="ECO:0000256" key="1">
    <source>
        <dbReference type="SAM" id="Phobius"/>
    </source>
</evidence>
<feature type="transmembrane region" description="Helical" evidence="1">
    <location>
        <begin position="111"/>
        <end position="134"/>
    </location>
</feature>
<name>A0A1M6FGI4_9CLOT</name>
<dbReference type="STRING" id="1121298.SAMN05444401_1935"/>
<dbReference type="AlphaFoldDB" id="A0A1M6FGI4"/>
<dbReference type="RefSeq" id="WP_073005899.1">
    <property type="nucleotide sequence ID" value="NZ_FQZO01000002.1"/>
</dbReference>
<keyword evidence="1" id="KW-1133">Transmembrane helix</keyword>
<sequence>MNKDFQIYIEEILDSIGVNGKKRKLIREDLYVSLMEKQEITGESDPYILLGDPEEIAEEFRENLEISHNPRYFLGNRHGYRRGHEYVSKVKVFGIPLVHVNTKPLGIAKGIFACGSIAVGLFSFGIISIGAIGFGAISLAIAMAIGGVAFSGLLSLGGVAVSYAISLGGAAIAKYIAIGGYARADIAIGEVAKGIVAVFNQNGTGQYIFKNPVDPDEVISAIKQVHPSIGKSLLEFIRFFL</sequence>
<keyword evidence="1" id="KW-0812">Transmembrane</keyword>
<protein>
    <submittedName>
        <fullName evidence="2">Uncharacterized protein</fullName>
    </submittedName>
</protein>
<dbReference type="Proteomes" id="UP000184080">
    <property type="component" value="Unassembled WGS sequence"/>
</dbReference>
<proteinExistence type="predicted"/>
<accession>A0A1M6FGI4</accession>
<reference evidence="2 3" key="1">
    <citation type="submission" date="2016-11" db="EMBL/GenBank/DDBJ databases">
        <authorList>
            <person name="Jaros S."/>
            <person name="Januszkiewicz K."/>
            <person name="Wedrychowicz H."/>
        </authorList>
    </citation>
    <scope>NUCLEOTIDE SEQUENCE [LARGE SCALE GENOMIC DNA]</scope>
    <source>
        <strain evidence="2 3">DSM 21864</strain>
    </source>
</reference>
<gene>
    <name evidence="2" type="ORF">SAMN05444401_1935</name>
</gene>
<dbReference type="OrthoDB" id="2606134at2"/>
<dbReference type="EMBL" id="FQZO01000002">
    <property type="protein sequence ID" value="SHI96844.1"/>
    <property type="molecule type" value="Genomic_DNA"/>
</dbReference>
<evidence type="ECO:0000313" key="2">
    <source>
        <dbReference type="EMBL" id="SHI96844.1"/>
    </source>
</evidence>
<keyword evidence="1" id="KW-0472">Membrane</keyword>